<dbReference type="EC" id="1.8.98.2" evidence="2"/>
<dbReference type="InterPro" id="IPR036086">
    <property type="entry name" value="ParB/Sulfiredoxin_sf"/>
</dbReference>
<evidence type="ECO:0000256" key="1">
    <source>
        <dbReference type="ARBA" id="ARBA00009609"/>
    </source>
</evidence>
<keyword evidence="5" id="KW-0049">Antioxidant</keyword>
<dbReference type="Pfam" id="PF02195">
    <property type="entry name" value="ParB_N"/>
    <property type="match status" value="1"/>
</dbReference>
<feature type="domain" description="ParB-like N-terminal" evidence="10">
    <location>
        <begin position="50"/>
        <end position="142"/>
    </location>
</feature>
<evidence type="ECO:0000256" key="2">
    <source>
        <dbReference type="ARBA" id="ARBA00013055"/>
    </source>
</evidence>
<dbReference type="GO" id="GO:0034599">
    <property type="term" value="P:cellular response to oxidative stress"/>
    <property type="evidence" value="ECO:0007669"/>
    <property type="project" value="TreeGrafter"/>
</dbReference>
<keyword evidence="12" id="KW-1185">Reference proteome</keyword>
<evidence type="ECO:0000313" key="11">
    <source>
        <dbReference type="EMBL" id="CAE1158999.1"/>
    </source>
</evidence>
<evidence type="ECO:0000256" key="8">
    <source>
        <dbReference type="ARBA" id="ARBA00047514"/>
    </source>
</evidence>
<feature type="region of interest" description="Disordered" evidence="9">
    <location>
        <begin position="1"/>
        <end position="39"/>
    </location>
</feature>
<dbReference type="AlphaFoldDB" id="A0A812AVE0"/>
<dbReference type="SMART" id="SM00470">
    <property type="entry name" value="ParB"/>
    <property type="match status" value="1"/>
</dbReference>
<dbReference type="GO" id="GO:0032542">
    <property type="term" value="F:sulfiredoxin activity"/>
    <property type="evidence" value="ECO:0007669"/>
    <property type="project" value="UniProtKB-EC"/>
</dbReference>
<dbReference type="EMBL" id="CAHIKZ030000190">
    <property type="protein sequence ID" value="CAE1158999.1"/>
    <property type="molecule type" value="Genomic_DNA"/>
</dbReference>
<dbReference type="GO" id="GO:0005524">
    <property type="term" value="F:ATP binding"/>
    <property type="evidence" value="ECO:0007669"/>
    <property type="project" value="UniProtKB-KW"/>
</dbReference>
<comment type="catalytic activity">
    <reaction evidence="8">
        <text>S-hydroxy-S-oxy-L-cysteinyl-[peroxiredoxin] + [protein]-dithiol + ATP = S-hydroxy-L-cysteinyl-[peroxiredoxin] + [protein]-disulfide + ADP + phosphate</text>
        <dbReference type="Rhea" id="RHEA:17545"/>
        <dbReference type="Rhea" id="RHEA-COMP:10593"/>
        <dbReference type="Rhea" id="RHEA-COMP:10594"/>
        <dbReference type="Rhea" id="RHEA-COMP:13681"/>
        <dbReference type="Rhea" id="RHEA-COMP:17976"/>
        <dbReference type="ChEBI" id="CHEBI:29950"/>
        <dbReference type="ChEBI" id="CHEBI:30616"/>
        <dbReference type="ChEBI" id="CHEBI:43474"/>
        <dbReference type="ChEBI" id="CHEBI:50058"/>
        <dbReference type="ChEBI" id="CHEBI:61973"/>
        <dbReference type="ChEBI" id="CHEBI:61974"/>
        <dbReference type="ChEBI" id="CHEBI:456216"/>
        <dbReference type="EC" id="1.8.98.2"/>
    </reaction>
</comment>
<keyword evidence="6 11" id="KW-0560">Oxidoreductase</keyword>
<sequence length="211" mass="23582">MSTSSSCKDDDANHDDSSLRVKDSLSNDKEKRPVEQQVSSIHAAHVTDVYQVPFNVIIRPIPSVLDETKVESLMETIQNKEAKHLVPPIDVMWITGSQGGDYYFSFGGCHRFEAYKRLQAETIPCLYHLIRPLDARALEESLSKQLKAFTAKLKWQMGAAISLLMDLSYQFLILKQLSFMSLFNPFLPSQSAGQAADASSCYQSTLDLASV</sequence>
<keyword evidence="4" id="KW-0067">ATP-binding</keyword>
<dbReference type="OrthoDB" id="10023328at2759"/>
<evidence type="ECO:0000256" key="3">
    <source>
        <dbReference type="ARBA" id="ARBA00022741"/>
    </source>
</evidence>
<gene>
    <name evidence="11" type="ORF">SPHA_5794</name>
</gene>
<comment type="caution">
    <text evidence="11">The sequence shown here is derived from an EMBL/GenBank/DDBJ whole genome shotgun (WGS) entry which is preliminary data.</text>
</comment>
<dbReference type="Proteomes" id="UP000597762">
    <property type="component" value="Unassembled WGS sequence"/>
</dbReference>
<keyword evidence="3" id="KW-0547">Nucleotide-binding</keyword>
<evidence type="ECO:0000256" key="5">
    <source>
        <dbReference type="ARBA" id="ARBA00022862"/>
    </source>
</evidence>
<proteinExistence type="inferred from homology"/>
<evidence type="ECO:0000256" key="9">
    <source>
        <dbReference type="SAM" id="MobiDB-lite"/>
    </source>
</evidence>
<evidence type="ECO:0000259" key="10">
    <source>
        <dbReference type="SMART" id="SM00470"/>
    </source>
</evidence>
<dbReference type="InterPro" id="IPR003115">
    <property type="entry name" value="ParB_N"/>
</dbReference>
<keyword evidence="7" id="KW-1015">Disulfide bond</keyword>
<dbReference type="InterPro" id="IPR016692">
    <property type="entry name" value="Sulfiredoxin"/>
</dbReference>
<evidence type="ECO:0000256" key="6">
    <source>
        <dbReference type="ARBA" id="ARBA00023002"/>
    </source>
</evidence>
<feature type="compositionally biased region" description="Basic and acidic residues" evidence="9">
    <location>
        <begin position="7"/>
        <end position="34"/>
    </location>
</feature>
<dbReference type="PANTHER" id="PTHR21348">
    <property type="match status" value="1"/>
</dbReference>
<protein>
    <recommendedName>
        <fullName evidence="2">sulfiredoxin</fullName>
        <ecNumber evidence="2">1.8.98.2</ecNumber>
    </recommendedName>
</protein>
<evidence type="ECO:0000256" key="7">
    <source>
        <dbReference type="ARBA" id="ARBA00023157"/>
    </source>
</evidence>
<evidence type="ECO:0000256" key="4">
    <source>
        <dbReference type="ARBA" id="ARBA00022840"/>
    </source>
</evidence>
<dbReference type="SUPFAM" id="SSF110849">
    <property type="entry name" value="ParB/Sulfiredoxin"/>
    <property type="match status" value="1"/>
</dbReference>
<comment type="similarity">
    <text evidence="1">Belongs to the sulfiredoxin family.</text>
</comment>
<dbReference type="PANTHER" id="PTHR21348:SF2">
    <property type="entry name" value="SULFIREDOXIN-1"/>
    <property type="match status" value="1"/>
</dbReference>
<organism evidence="11 12">
    <name type="scientific">Acanthosepion pharaonis</name>
    <name type="common">Pharaoh cuttlefish</name>
    <name type="synonym">Sepia pharaonis</name>
    <dbReference type="NCBI Taxonomy" id="158019"/>
    <lineage>
        <taxon>Eukaryota</taxon>
        <taxon>Metazoa</taxon>
        <taxon>Spiralia</taxon>
        <taxon>Lophotrochozoa</taxon>
        <taxon>Mollusca</taxon>
        <taxon>Cephalopoda</taxon>
        <taxon>Coleoidea</taxon>
        <taxon>Decapodiformes</taxon>
        <taxon>Sepiida</taxon>
        <taxon>Sepiina</taxon>
        <taxon>Sepiidae</taxon>
        <taxon>Acanthosepion</taxon>
    </lineage>
</organism>
<name>A0A812AVE0_ACAPH</name>
<dbReference type="Gene3D" id="3.90.1530.10">
    <property type="entry name" value="Conserved hypothetical protein from pyrococcus furiosus pfu- 392566-001, ParB domain"/>
    <property type="match status" value="1"/>
</dbReference>
<accession>A0A812AVE0</accession>
<dbReference type="CDD" id="cd16395">
    <property type="entry name" value="Srx"/>
    <property type="match status" value="1"/>
</dbReference>
<dbReference type="GO" id="GO:0005737">
    <property type="term" value="C:cytoplasm"/>
    <property type="evidence" value="ECO:0007669"/>
    <property type="project" value="TreeGrafter"/>
</dbReference>
<reference evidence="11" key="1">
    <citation type="submission" date="2021-01" db="EMBL/GenBank/DDBJ databases">
        <authorList>
            <person name="Li R."/>
            <person name="Bekaert M."/>
        </authorList>
    </citation>
    <scope>NUCLEOTIDE SEQUENCE</scope>
    <source>
        <strain evidence="11">Farmed</strain>
    </source>
</reference>
<evidence type="ECO:0000313" key="12">
    <source>
        <dbReference type="Proteomes" id="UP000597762"/>
    </source>
</evidence>